<dbReference type="InterPro" id="IPR000219">
    <property type="entry name" value="DH_dom"/>
</dbReference>
<dbReference type="Gene3D" id="2.30.29.30">
    <property type="entry name" value="Pleckstrin-homology domain (PH domain)/Phosphotyrosine-binding domain (PTB)"/>
    <property type="match status" value="1"/>
</dbReference>
<dbReference type="InterPro" id="IPR011993">
    <property type="entry name" value="PH-like_dom_sf"/>
</dbReference>
<reference evidence="2" key="1">
    <citation type="submission" date="2022-03" db="EMBL/GenBank/DDBJ databases">
        <authorList>
            <person name="Alioto T."/>
            <person name="Alioto T."/>
            <person name="Gomez Garrido J."/>
        </authorList>
    </citation>
    <scope>NUCLEOTIDE SEQUENCE</scope>
</reference>
<dbReference type="PROSITE" id="PS50010">
    <property type="entry name" value="DH_2"/>
    <property type="match status" value="1"/>
</dbReference>
<name>A0AAD1SCT6_PELCU</name>
<keyword evidence="3" id="KW-1185">Reference proteome</keyword>
<dbReference type="GO" id="GO:0005085">
    <property type="term" value="F:guanyl-nucleotide exchange factor activity"/>
    <property type="evidence" value="ECO:0007669"/>
    <property type="project" value="InterPro"/>
</dbReference>
<dbReference type="SUPFAM" id="SSF50729">
    <property type="entry name" value="PH domain-like"/>
    <property type="match status" value="1"/>
</dbReference>
<proteinExistence type="predicted"/>
<dbReference type="EMBL" id="OW240916">
    <property type="protein sequence ID" value="CAH2297451.1"/>
    <property type="molecule type" value="Genomic_DNA"/>
</dbReference>
<dbReference type="InterPro" id="IPR042987">
    <property type="entry name" value="ARHGEF39"/>
</dbReference>
<dbReference type="SMART" id="SM00325">
    <property type="entry name" value="RhoGEF"/>
    <property type="match status" value="1"/>
</dbReference>
<dbReference type="PANTHER" id="PTHR47056:SF1">
    <property type="entry name" value="RHO GUANINE NUCLEOTIDE EXCHANGE FACTOR 39"/>
    <property type="match status" value="1"/>
</dbReference>
<dbReference type="Pfam" id="PF00621">
    <property type="entry name" value="RhoGEF"/>
    <property type="match status" value="1"/>
</dbReference>
<dbReference type="SMART" id="SM00233">
    <property type="entry name" value="PH"/>
    <property type="match status" value="1"/>
</dbReference>
<dbReference type="Gene3D" id="1.20.900.10">
    <property type="entry name" value="Dbl homology (DH) domain"/>
    <property type="match status" value="1"/>
</dbReference>
<accession>A0AAD1SCT6</accession>
<gene>
    <name evidence="2" type="ORF">PECUL_23A033009</name>
</gene>
<organism evidence="2 3">
    <name type="scientific">Pelobates cultripes</name>
    <name type="common">Western spadefoot toad</name>
    <dbReference type="NCBI Taxonomy" id="61616"/>
    <lineage>
        <taxon>Eukaryota</taxon>
        <taxon>Metazoa</taxon>
        <taxon>Chordata</taxon>
        <taxon>Craniata</taxon>
        <taxon>Vertebrata</taxon>
        <taxon>Euteleostomi</taxon>
        <taxon>Amphibia</taxon>
        <taxon>Batrachia</taxon>
        <taxon>Anura</taxon>
        <taxon>Pelobatoidea</taxon>
        <taxon>Pelobatidae</taxon>
        <taxon>Pelobates</taxon>
    </lineage>
</organism>
<dbReference type="InterPro" id="IPR035899">
    <property type="entry name" value="DBL_dom_sf"/>
</dbReference>
<evidence type="ECO:0000313" key="2">
    <source>
        <dbReference type="EMBL" id="CAH2297451.1"/>
    </source>
</evidence>
<dbReference type="SUPFAM" id="SSF48065">
    <property type="entry name" value="DBL homology domain (DH-domain)"/>
    <property type="match status" value="1"/>
</dbReference>
<sequence length="429" mass="49613">MKCAHVQTQPGMHDLGRDERDRCTLEEQRERWERKRDCTARELLQTERIYVEDLELITKFYNDVFLARCGHLKIAERGICGAIPEIVKVNKILLSCLDGGSISPGFETFSQSLDLYKKHADSIEPTLLVLKTQTKKNKLFARFKKLQESRPEFHARSLEQLLELPLLRLLRYKHYLRDLAENSHPRSSDTKKLIHALNAVSDACQYVEDISMSQENNRQLQRVQKMLKGRRLCIVGPGRWYIREGWLSLVPQSGEEVKHRMLFLFSDILVVTSPCNPLHPTCAHKFQCRAIYPLKECQVERVLGHTQSQGGLISLSFEKEKVMLMSSIQDDINDWYDRLVTAVRKIHSNSENFKKCQFEENLEKHRPPVQKAHKRTQVQEIEEGLVASHSIAEFGVMSKRIKMGDERSPEAYSQDSPTVDKAGWSCVLL</sequence>
<dbReference type="GO" id="GO:0030335">
    <property type="term" value="P:positive regulation of cell migration"/>
    <property type="evidence" value="ECO:0007669"/>
    <property type="project" value="TreeGrafter"/>
</dbReference>
<evidence type="ECO:0000259" key="1">
    <source>
        <dbReference type="PROSITE" id="PS50010"/>
    </source>
</evidence>
<dbReference type="PANTHER" id="PTHR47056">
    <property type="entry name" value="RHO GUANINE NUCLEOTIDE EXCHANGE FACTOR 39"/>
    <property type="match status" value="1"/>
</dbReference>
<feature type="domain" description="DH" evidence="1">
    <location>
        <begin position="35"/>
        <end position="210"/>
    </location>
</feature>
<dbReference type="AlphaFoldDB" id="A0AAD1SCT6"/>
<protein>
    <submittedName>
        <fullName evidence="2">Rho guanine nucleotide exchange factor 39</fullName>
    </submittedName>
</protein>
<dbReference type="InterPro" id="IPR001849">
    <property type="entry name" value="PH_domain"/>
</dbReference>
<evidence type="ECO:0000313" key="3">
    <source>
        <dbReference type="Proteomes" id="UP001295444"/>
    </source>
</evidence>
<dbReference type="Proteomes" id="UP001295444">
    <property type="component" value="Chromosome 05"/>
</dbReference>
<dbReference type="GO" id="GO:0005886">
    <property type="term" value="C:plasma membrane"/>
    <property type="evidence" value="ECO:0007669"/>
    <property type="project" value="TreeGrafter"/>
</dbReference>